<protein>
    <submittedName>
        <fullName evidence="2">Esterase</fullName>
    </submittedName>
</protein>
<dbReference type="RefSeq" id="WP_137607734.1">
    <property type="nucleotide sequence ID" value="NZ_BJDH01000006.1"/>
</dbReference>
<organism evidence="2 3">
    <name type="scientific">Lactiplantibacillus daoliensis</name>
    <dbReference type="NCBI Taxonomy" id="2559916"/>
    <lineage>
        <taxon>Bacteria</taxon>
        <taxon>Bacillati</taxon>
        <taxon>Bacillota</taxon>
        <taxon>Bacilli</taxon>
        <taxon>Lactobacillales</taxon>
        <taxon>Lactobacillaceae</taxon>
        <taxon>Lactiplantibacillus</taxon>
    </lineage>
</organism>
<keyword evidence="1" id="KW-1133">Transmembrane helix</keyword>
<reference evidence="3" key="1">
    <citation type="journal article" date="2019" name="Int. J. Syst. Evol. Microbiol.">
        <title>The Global Catalogue of Microorganisms (GCM) 10K type strain sequencing project: providing services to taxonomists for standard genome sequencing and annotation.</title>
        <authorList>
            <consortium name="The Broad Institute Genomics Platform"/>
            <consortium name="The Broad Institute Genome Sequencing Center for Infectious Disease"/>
            <person name="Wu L."/>
            <person name="Ma J."/>
        </authorList>
    </citation>
    <scope>NUCLEOTIDE SEQUENCE [LARGE SCALE GENOMIC DNA]</scope>
    <source>
        <strain evidence="3">CCM 8934</strain>
    </source>
</reference>
<comment type="caution">
    <text evidence="2">The sequence shown here is derived from an EMBL/GenBank/DDBJ whole genome shotgun (WGS) entry which is preliminary data.</text>
</comment>
<evidence type="ECO:0000256" key="1">
    <source>
        <dbReference type="SAM" id="Phobius"/>
    </source>
</evidence>
<evidence type="ECO:0000313" key="2">
    <source>
        <dbReference type="EMBL" id="MFC6295857.1"/>
    </source>
</evidence>
<dbReference type="CDD" id="cd01840">
    <property type="entry name" value="SGNH_hydrolase_yrhL_like"/>
    <property type="match status" value="1"/>
</dbReference>
<keyword evidence="1" id="KW-0472">Membrane</keyword>
<gene>
    <name evidence="2" type="ORF">ACFQH1_11655</name>
</gene>
<proteinExistence type="predicted"/>
<feature type="transmembrane region" description="Helical" evidence="1">
    <location>
        <begin position="6"/>
        <end position="25"/>
    </location>
</feature>
<keyword evidence="1" id="KW-0812">Transmembrane</keyword>
<dbReference type="Gene3D" id="3.40.50.1110">
    <property type="entry name" value="SGNH hydrolase"/>
    <property type="match status" value="1"/>
</dbReference>
<accession>A0ABW1UJ05</accession>
<dbReference type="SUPFAM" id="SSF52266">
    <property type="entry name" value="SGNH hydrolase"/>
    <property type="match status" value="1"/>
</dbReference>
<evidence type="ECO:0000313" key="3">
    <source>
        <dbReference type="Proteomes" id="UP001596227"/>
    </source>
</evidence>
<sequence length="232" mass="25619">MKHQKLIYWLVGIFAVIFIGGALIIPTPAIKQRVITIGNFMTGHTQTKDDRRTVANSKLGEKYQLSTTQINTLKQLKVTGIGDSIMVRTTSNLKEVIGSFNVNAKIGRQVSAAPAIITQLQADHAMAKNVLINLGTNGPTDAATIDGIIDQIGADHEIFWVNTRVPNKAWQDSNNRLIATAAKKYPNVHLVDWLYVSQDNDNWFADDNLHPNNLGDREYVATVGPVLTKYAK</sequence>
<keyword evidence="3" id="KW-1185">Reference proteome</keyword>
<dbReference type="Proteomes" id="UP001596227">
    <property type="component" value="Unassembled WGS sequence"/>
</dbReference>
<dbReference type="EMBL" id="JBHSSB010000031">
    <property type="protein sequence ID" value="MFC6295857.1"/>
    <property type="molecule type" value="Genomic_DNA"/>
</dbReference>
<name>A0ABW1UJ05_9LACO</name>
<dbReference type="InterPro" id="IPR036514">
    <property type="entry name" value="SGNH_hydro_sf"/>
</dbReference>